<organism evidence="1 2">
    <name type="scientific">Botrytis galanthina</name>
    <dbReference type="NCBI Taxonomy" id="278940"/>
    <lineage>
        <taxon>Eukaryota</taxon>
        <taxon>Fungi</taxon>
        <taxon>Dikarya</taxon>
        <taxon>Ascomycota</taxon>
        <taxon>Pezizomycotina</taxon>
        <taxon>Leotiomycetes</taxon>
        <taxon>Helotiales</taxon>
        <taxon>Sclerotiniaceae</taxon>
        <taxon>Botrytis</taxon>
    </lineage>
</organism>
<dbReference type="AlphaFoldDB" id="A0A4S8QZI9"/>
<dbReference type="EMBL" id="PQXL01000149">
    <property type="protein sequence ID" value="THV50460.1"/>
    <property type="molecule type" value="Genomic_DNA"/>
</dbReference>
<keyword evidence="2" id="KW-1185">Reference proteome</keyword>
<accession>A0A4S8QZI9</accession>
<protein>
    <submittedName>
        <fullName evidence="1">Uncharacterized protein</fullName>
    </submittedName>
</protein>
<comment type="caution">
    <text evidence="1">The sequence shown here is derived from an EMBL/GenBank/DDBJ whole genome shotgun (WGS) entry which is preliminary data.</text>
</comment>
<evidence type="ECO:0000313" key="1">
    <source>
        <dbReference type="EMBL" id="THV50460.1"/>
    </source>
</evidence>
<dbReference type="OrthoDB" id="10446992at2759"/>
<sequence>MSSFRFPERSSLEAPNELSFEFPNVPTSTKLYRNAPPSAKIIPNIWENPANDAFASLKITIEIAIEMTCLMFPNTAIECSETVCEDEKDAGMRGREGRRSGGYLFYEKFVDFAVHVGPDCGLDAGERGDVVDDC</sequence>
<dbReference type="Proteomes" id="UP000308671">
    <property type="component" value="Unassembled WGS sequence"/>
</dbReference>
<evidence type="ECO:0000313" key="2">
    <source>
        <dbReference type="Proteomes" id="UP000308671"/>
    </source>
</evidence>
<proteinExistence type="predicted"/>
<reference evidence="1 2" key="1">
    <citation type="submission" date="2017-12" db="EMBL/GenBank/DDBJ databases">
        <title>Comparative genomics of Botrytis spp.</title>
        <authorList>
            <person name="Valero-Jimenez C.A."/>
            <person name="Tapia P."/>
            <person name="Veloso J."/>
            <person name="Silva-Moreno E."/>
            <person name="Staats M."/>
            <person name="Valdes J.H."/>
            <person name="Van Kan J.A.L."/>
        </authorList>
    </citation>
    <scope>NUCLEOTIDE SEQUENCE [LARGE SCALE GENOMIC DNA]</scope>
    <source>
        <strain evidence="1 2">MUCL435</strain>
    </source>
</reference>
<gene>
    <name evidence="1" type="ORF">BGAL_0149g00020</name>
</gene>
<name>A0A4S8QZI9_9HELO</name>